<dbReference type="Gene3D" id="3.40.50.620">
    <property type="entry name" value="HUPs"/>
    <property type="match status" value="1"/>
</dbReference>
<dbReference type="NCBIfam" id="TIGR00083">
    <property type="entry name" value="ribF"/>
    <property type="match status" value="1"/>
</dbReference>
<evidence type="ECO:0000256" key="2">
    <source>
        <dbReference type="ARBA" id="ARBA00005201"/>
    </source>
</evidence>
<evidence type="ECO:0000256" key="5">
    <source>
        <dbReference type="ARBA" id="ARBA00022679"/>
    </source>
</evidence>
<comment type="pathway">
    <text evidence="1 14">Cofactor biosynthesis; FAD biosynthesis; FAD from FMN: step 1/1.</text>
</comment>
<reference evidence="16 17" key="1">
    <citation type="submission" date="2019-01" db="EMBL/GenBank/DDBJ databases">
        <title>Draft Genome Sequences of Helcococcus ovis Strains Isolated from the Uterus and Vagina of Dairy Cows with Metritis.</title>
        <authorList>
            <person name="Cunha F."/>
            <person name="Jeon S.J."/>
            <person name="Kutzer P."/>
            <person name="Galvao K.N."/>
        </authorList>
    </citation>
    <scope>NUCLEOTIDE SEQUENCE [LARGE SCALE GENOMIC DNA]</scope>
    <source>
        <strain evidence="16 17">KG-37</strain>
    </source>
</reference>
<evidence type="ECO:0000256" key="12">
    <source>
        <dbReference type="ARBA" id="ARBA00047880"/>
    </source>
</evidence>
<dbReference type="CDD" id="cd02064">
    <property type="entry name" value="FAD_synthetase_N"/>
    <property type="match status" value="1"/>
</dbReference>
<dbReference type="SMART" id="SM00904">
    <property type="entry name" value="Flavokinase"/>
    <property type="match status" value="1"/>
</dbReference>
<evidence type="ECO:0000313" key="17">
    <source>
        <dbReference type="Proteomes" id="UP000297454"/>
    </source>
</evidence>
<dbReference type="Pfam" id="PF01687">
    <property type="entry name" value="Flavokinase"/>
    <property type="match status" value="1"/>
</dbReference>
<keyword evidence="3 14" id="KW-0285">Flavoprotein</keyword>
<dbReference type="Gene3D" id="2.40.30.30">
    <property type="entry name" value="Riboflavin kinase-like"/>
    <property type="match status" value="1"/>
</dbReference>
<dbReference type="InterPro" id="IPR023465">
    <property type="entry name" value="Riboflavin_kinase_dom_sf"/>
</dbReference>
<keyword evidence="17" id="KW-1185">Reference proteome</keyword>
<dbReference type="InterPro" id="IPR015864">
    <property type="entry name" value="FAD_synthase"/>
</dbReference>
<dbReference type="EC" id="2.7.7.2" evidence="14"/>
<comment type="similarity">
    <text evidence="14">Belongs to the ribF family.</text>
</comment>
<dbReference type="AlphaFoldDB" id="A0A4R9C164"/>
<dbReference type="PIRSF" id="PIRSF004491">
    <property type="entry name" value="FAD_Synth"/>
    <property type="match status" value="1"/>
</dbReference>
<evidence type="ECO:0000256" key="11">
    <source>
        <dbReference type="ARBA" id="ARBA00023268"/>
    </source>
</evidence>
<dbReference type="EC" id="2.7.1.26" evidence="14"/>
<comment type="pathway">
    <text evidence="2 14">Cofactor biosynthesis; FMN biosynthesis; FMN from riboflavin (ATP route): step 1/1.</text>
</comment>
<dbReference type="GO" id="GO:0008531">
    <property type="term" value="F:riboflavin kinase activity"/>
    <property type="evidence" value="ECO:0007669"/>
    <property type="project" value="UniProtKB-UniRule"/>
</dbReference>
<dbReference type="UniPathway" id="UPA00276">
    <property type="reaction ID" value="UER00406"/>
</dbReference>
<dbReference type="GO" id="GO:0005524">
    <property type="term" value="F:ATP binding"/>
    <property type="evidence" value="ECO:0007669"/>
    <property type="project" value="UniProtKB-UniRule"/>
</dbReference>
<dbReference type="GO" id="GO:0003919">
    <property type="term" value="F:FMN adenylyltransferase activity"/>
    <property type="evidence" value="ECO:0007669"/>
    <property type="project" value="UniProtKB-UniRule"/>
</dbReference>
<dbReference type="EMBL" id="SCFR01000013">
    <property type="protein sequence ID" value="TFF66081.1"/>
    <property type="molecule type" value="Genomic_DNA"/>
</dbReference>
<comment type="catalytic activity">
    <reaction evidence="12 14">
        <text>riboflavin + ATP = FMN + ADP + H(+)</text>
        <dbReference type="Rhea" id="RHEA:14357"/>
        <dbReference type="ChEBI" id="CHEBI:15378"/>
        <dbReference type="ChEBI" id="CHEBI:30616"/>
        <dbReference type="ChEBI" id="CHEBI:57986"/>
        <dbReference type="ChEBI" id="CHEBI:58210"/>
        <dbReference type="ChEBI" id="CHEBI:456216"/>
        <dbReference type="EC" id="2.7.1.26"/>
    </reaction>
</comment>
<dbReference type="PANTHER" id="PTHR22749:SF6">
    <property type="entry name" value="RIBOFLAVIN KINASE"/>
    <property type="match status" value="1"/>
</dbReference>
<organism evidence="16 17">
    <name type="scientific">Helcococcus ovis</name>
    <dbReference type="NCBI Taxonomy" id="72026"/>
    <lineage>
        <taxon>Bacteria</taxon>
        <taxon>Bacillati</taxon>
        <taxon>Bacillota</taxon>
        <taxon>Tissierellia</taxon>
        <taxon>Tissierellales</taxon>
        <taxon>Peptoniphilaceae</taxon>
        <taxon>Helcococcus</taxon>
    </lineage>
</organism>
<dbReference type="InterPro" id="IPR002606">
    <property type="entry name" value="Riboflavin_kinase_bac"/>
</dbReference>
<gene>
    <name evidence="16" type="ORF">EQF91_04590</name>
</gene>
<keyword evidence="6 14" id="KW-0548">Nucleotidyltransferase</keyword>
<dbReference type="InterPro" id="IPR023468">
    <property type="entry name" value="Riboflavin_kinase"/>
</dbReference>
<comment type="catalytic activity">
    <reaction evidence="13 14">
        <text>FMN + ATP + H(+) = FAD + diphosphate</text>
        <dbReference type="Rhea" id="RHEA:17237"/>
        <dbReference type="ChEBI" id="CHEBI:15378"/>
        <dbReference type="ChEBI" id="CHEBI:30616"/>
        <dbReference type="ChEBI" id="CHEBI:33019"/>
        <dbReference type="ChEBI" id="CHEBI:57692"/>
        <dbReference type="ChEBI" id="CHEBI:58210"/>
        <dbReference type="EC" id="2.7.7.2"/>
    </reaction>
</comment>
<accession>A0A4R9C164</accession>
<evidence type="ECO:0000256" key="6">
    <source>
        <dbReference type="ARBA" id="ARBA00022695"/>
    </source>
</evidence>
<evidence type="ECO:0000313" key="16">
    <source>
        <dbReference type="EMBL" id="TFF66081.1"/>
    </source>
</evidence>
<evidence type="ECO:0000256" key="1">
    <source>
        <dbReference type="ARBA" id="ARBA00004726"/>
    </source>
</evidence>
<dbReference type="RefSeq" id="WP_134744050.1">
    <property type="nucleotide sequence ID" value="NZ_SCFQ01000008.1"/>
</dbReference>
<evidence type="ECO:0000256" key="10">
    <source>
        <dbReference type="ARBA" id="ARBA00022840"/>
    </source>
</evidence>
<dbReference type="SUPFAM" id="SSF52374">
    <property type="entry name" value="Nucleotidylyl transferase"/>
    <property type="match status" value="1"/>
</dbReference>
<dbReference type="PANTHER" id="PTHR22749">
    <property type="entry name" value="RIBOFLAVIN KINASE/FMN ADENYLYLTRANSFERASE"/>
    <property type="match status" value="1"/>
</dbReference>
<keyword evidence="5 14" id="KW-0808">Transferase</keyword>
<keyword evidence="10 14" id="KW-0067">ATP-binding</keyword>
<evidence type="ECO:0000256" key="14">
    <source>
        <dbReference type="PIRNR" id="PIRNR004491"/>
    </source>
</evidence>
<evidence type="ECO:0000256" key="8">
    <source>
        <dbReference type="ARBA" id="ARBA00022777"/>
    </source>
</evidence>
<dbReference type="Pfam" id="PF06574">
    <property type="entry name" value="FAD_syn"/>
    <property type="match status" value="1"/>
</dbReference>
<dbReference type="InterPro" id="IPR015865">
    <property type="entry name" value="Riboflavin_kinase_bac/euk"/>
</dbReference>
<dbReference type="NCBIfam" id="NF004162">
    <property type="entry name" value="PRK05627.1-5"/>
    <property type="match status" value="1"/>
</dbReference>
<keyword evidence="11" id="KW-0511">Multifunctional enzyme</keyword>
<keyword evidence="9 14" id="KW-0274">FAD</keyword>
<dbReference type="UniPathway" id="UPA00277">
    <property type="reaction ID" value="UER00407"/>
</dbReference>
<keyword evidence="7 14" id="KW-0547">Nucleotide-binding</keyword>
<dbReference type="GO" id="GO:0009398">
    <property type="term" value="P:FMN biosynthetic process"/>
    <property type="evidence" value="ECO:0007669"/>
    <property type="project" value="UniProtKB-UniRule"/>
</dbReference>
<name>A0A4R9C164_9FIRM</name>
<evidence type="ECO:0000256" key="7">
    <source>
        <dbReference type="ARBA" id="ARBA00022741"/>
    </source>
</evidence>
<dbReference type="FunFam" id="3.40.50.620:FF:000021">
    <property type="entry name" value="Riboflavin biosynthesis protein"/>
    <property type="match status" value="1"/>
</dbReference>
<dbReference type="GO" id="GO:0006747">
    <property type="term" value="P:FAD biosynthetic process"/>
    <property type="evidence" value="ECO:0007669"/>
    <property type="project" value="UniProtKB-UniRule"/>
</dbReference>
<dbReference type="GO" id="GO:0009231">
    <property type="term" value="P:riboflavin biosynthetic process"/>
    <property type="evidence" value="ECO:0007669"/>
    <property type="project" value="InterPro"/>
</dbReference>
<dbReference type="InterPro" id="IPR014729">
    <property type="entry name" value="Rossmann-like_a/b/a_fold"/>
</dbReference>
<dbReference type="SUPFAM" id="SSF82114">
    <property type="entry name" value="Riboflavin kinase-like"/>
    <property type="match status" value="1"/>
</dbReference>
<keyword evidence="8 14" id="KW-0418">Kinase</keyword>
<feature type="domain" description="Riboflavin kinase" evidence="15">
    <location>
        <begin position="183"/>
        <end position="309"/>
    </location>
</feature>
<dbReference type="Proteomes" id="UP000297454">
    <property type="component" value="Unassembled WGS sequence"/>
</dbReference>
<evidence type="ECO:0000256" key="4">
    <source>
        <dbReference type="ARBA" id="ARBA00022643"/>
    </source>
</evidence>
<keyword evidence="4 14" id="KW-0288">FMN</keyword>
<proteinExistence type="inferred from homology"/>
<evidence type="ECO:0000256" key="13">
    <source>
        <dbReference type="ARBA" id="ARBA00049494"/>
    </source>
</evidence>
<comment type="caution">
    <text evidence="16">The sequence shown here is derived from an EMBL/GenBank/DDBJ whole genome shotgun (WGS) entry which is preliminary data.</text>
</comment>
<evidence type="ECO:0000256" key="3">
    <source>
        <dbReference type="ARBA" id="ARBA00022630"/>
    </source>
</evidence>
<evidence type="ECO:0000256" key="9">
    <source>
        <dbReference type="ARBA" id="ARBA00022827"/>
    </source>
</evidence>
<evidence type="ECO:0000259" key="15">
    <source>
        <dbReference type="SMART" id="SM00904"/>
    </source>
</evidence>
<sequence>MSIIIDLDNNKNDIFEKSIIGLGNFDGFHLGHRNIIKKVISIAKKYNLKSSVLIFKQHTNDLFPSFPKYYISSLNDKIKILDNLGIDIIYLIDFNLDFAKLNSEEFIFNFIKDTLNVNTLVCGPDYTFGKKEIANTDLLLKYKREGKIDVEIVDYVMNNCQKISSTLIRECITNGKVDKIKYFLTTNYKISGTVIHGNKIGSTVLGYPTANISMNFNYIIPQEGVYLTYVYHDEKKYLSLTSIGTNPTVTDSKNIKIEVFISDFNKKIYGDKLEIEFIKKIRNQIKFNTKEELMKCIDNDYKVLLNFKNKF</sequence>
<protein>
    <recommendedName>
        <fullName evidence="14">Riboflavin biosynthesis protein</fullName>
    </recommendedName>
    <domain>
        <recommendedName>
            <fullName evidence="14">Riboflavin kinase</fullName>
            <ecNumber evidence="14">2.7.1.26</ecNumber>
        </recommendedName>
        <alternativeName>
            <fullName evidence="14">Flavokinase</fullName>
        </alternativeName>
    </domain>
    <domain>
        <recommendedName>
            <fullName evidence="14">FMN adenylyltransferase</fullName>
            <ecNumber evidence="14">2.7.7.2</ecNumber>
        </recommendedName>
        <alternativeName>
            <fullName evidence="14">FAD pyrophosphorylase</fullName>
        </alternativeName>
        <alternativeName>
            <fullName evidence="14">FAD synthase</fullName>
        </alternativeName>
    </domain>
</protein>